<dbReference type="Gene3D" id="3.40.50.2300">
    <property type="match status" value="2"/>
</dbReference>
<evidence type="ECO:0000256" key="1">
    <source>
        <dbReference type="ARBA" id="ARBA00000085"/>
    </source>
</evidence>
<dbReference type="Pfam" id="PF03924">
    <property type="entry name" value="CHASE"/>
    <property type="match status" value="1"/>
</dbReference>
<dbReference type="Pfam" id="PF00512">
    <property type="entry name" value="HisKA"/>
    <property type="match status" value="1"/>
</dbReference>
<evidence type="ECO:0000256" key="8">
    <source>
        <dbReference type="ARBA" id="ARBA00022729"/>
    </source>
</evidence>
<evidence type="ECO:0000259" key="24">
    <source>
        <dbReference type="PROSITE" id="PS50839"/>
    </source>
</evidence>
<evidence type="ECO:0000256" key="3">
    <source>
        <dbReference type="ARBA" id="ARBA00012438"/>
    </source>
</evidence>
<dbReference type="PROSITE" id="PS50112">
    <property type="entry name" value="PAS"/>
    <property type="match status" value="2"/>
</dbReference>
<reference evidence="26" key="1">
    <citation type="journal article" date="2014" name="Int. J. Syst. Evol. Microbiol.">
        <title>Complete genome sequence of Corynebacterium casei LMG S-19264T (=DSM 44701T), isolated from a smear-ripened cheese.</title>
        <authorList>
            <consortium name="US DOE Joint Genome Institute (JGI-PGF)"/>
            <person name="Walter F."/>
            <person name="Albersmeier A."/>
            <person name="Kalinowski J."/>
            <person name="Ruckert C."/>
        </authorList>
    </citation>
    <scope>NUCLEOTIDE SEQUENCE</scope>
    <source>
        <strain evidence="26">CGMCC 1.10998</strain>
    </source>
</reference>
<evidence type="ECO:0000256" key="5">
    <source>
        <dbReference type="ARBA" id="ARBA00022553"/>
    </source>
</evidence>
<keyword evidence="10 26" id="KW-0418">Kinase</keyword>
<feature type="domain" description="PAC" evidence="23">
    <location>
        <begin position="556"/>
        <end position="608"/>
    </location>
</feature>
<dbReference type="CDD" id="cd16922">
    <property type="entry name" value="HATPase_EvgS-ArcB-TorS-like"/>
    <property type="match status" value="1"/>
</dbReference>
<comment type="function">
    <text evidence="16">Member of the two-component regulatory system BvgS/BvgA. Phosphorylates BvgA via a four-step phosphorelay in response to environmental signals.</text>
</comment>
<dbReference type="Pfam" id="PF00989">
    <property type="entry name" value="PAS"/>
    <property type="match status" value="1"/>
</dbReference>
<name>A0A916U6B0_9BURK</name>
<evidence type="ECO:0000259" key="25">
    <source>
        <dbReference type="PROSITE" id="PS50894"/>
    </source>
</evidence>
<evidence type="ECO:0000256" key="11">
    <source>
        <dbReference type="ARBA" id="ARBA00022840"/>
    </source>
</evidence>
<dbReference type="InterPro" id="IPR035965">
    <property type="entry name" value="PAS-like_dom_sf"/>
</dbReference>
<evidence type="ECO:0000256" key="16">
    <source>
        <dbReference type="ARBA" id="ARBA00058004"/>
    </source>
</evidence>
<evidence type="ECO:0000256" key="2">
    <source>
        <dbReference type="ARBA" id="ARBA00004651"/>
    </source>
</evidence>
<protein>
    <recommendedName>
        <fullName evidence="17">Virulence sensor protein BvgS</fullName>
        <ecNumber evidence="3">2.7.13.3</ecNumber>
    </recommendedName>
</protein>
<evidence type="ECO:0000256" key="6">
    <source>
        <dbReference type="ARBA" id="ARBA00022679"/>
    </source>
</evidence>
<feature type="domain" description="Response regulatory" evidence="21">
    <location>
        <begin position="1159"/>
        <end position="1276"/>
    </location>
</feature>
<dbReference type="PANTHER" id="PTHR45339:SF1">
    <property type="entry name" value="HYBRID SIGNAL TRANSDUCTION HISTIDINE KINASE J"/>
    <property type="match status" value="1"/>
</dbReference>
<feature type="domain" description="Response regulatory" evidence="21">
    <location>
        <begin position="1000"/>
        <end position="1133"/>
    </location>
</feature>
<dbReference type="SUPFAM" id="SSF47384">
    <property type="entry name" value="Homodimeric domain of signal transducing histidine kinase"/>
    <property type="match status" value="1"/>
</dbReference>
<dbReference type="InterPro" id="IPR013767">
    <property type="entry name" value="PAS_fold"/>
</dbReference>
<dbReference type="InterPro" id="IPR000700">
    <property type="entry name" value="PAS-assoc_C"/>
</dbReference>
<evidence type="ECO:0000256" key="17">
    <source>
        <dbReference type="ARBA" id="ARBA00070152"/>
    </source>
</evidence>
<dbReference type="SMART" id="SM00387">
    <property type="entry name" value="HATPase_c"/>
    <property type="match status" value="1"/>
</dbReference>
<dbReference type="SUPFAM" id="SSF52172">
    <property type="entry name" value="CheY-like"/>
    <property type="match status" value="2"/>
</dbReference>
<dbReference type="EC" id="2.7.13.3" evidence="3"/>
<feature type="domain" description="CHASE" evidence="24">
    <location>
        <begin position="55"/>
        <end position="216"/>
    </location>
</feature>
<feature type="domain" description="PAC" evidence="23">
    <location>
        <begin position="681"/>
        <end position="732"/>
    </location>
</feature>
<feature type="domain" description="PAC" evidence="23">
    <location>
        <begin position="396"/>
        <end position="448"/>
    </location>
</feature>
<dbReference type="PROSITE" id="PS50894">
    <property type="entry name" value="HPT"/>
    <property type="match status" value="1"/>
</dbReference>
<keyword evidence="6" id="KW-0808">Transferase</keyword>
<evidence type="ECO:0000313" key="27">
    <source>
        <dbReference type="Proteomes" id="UP000637423"/>
    </source>
</evidence>
<dbReference type="CDD" id="cd17546">
    <property type="entry name" value="REC_hyHK_CKI1_RcsC-like"/>
    <property type="match status" value="2"/>
</dbReference>
<dbReference type="Gene3D" id="3.30.450.350">
    <property type="entry name" value="CHASE domain"/>
    <property type="match status" value="1"/>
</dbReference>
<proteinExistence type="predicted"/>
<dbReference type="InterPro" id="IPR036641">
    <property type="entry name" value="HPT_dom_sf"/>
</dbReference>
<dbReference type="Gene3D" id="1.10.287.130">
    <property type="match status" value="1"/>
</dbReference>
<evidence type="ECO:0000256" key="19">
    <source>
        <dbReference type="PROSITE-ProRule" id="PRU00169"/>
    </source>
</evidence>
<dbReference type="InterPro" id="IPR000014">
    <property type="entry name" value="PAS"/>
</dbReference>
<feature type="domain" description="PAS" evidence="22">
    <location>
        <begin position="322"/>
        <end position="375"/>
    </location>
</feature>
<dbReference type="InterPro" id="IPR036890">
    <property type="entry name" value="HATPase_C_sf"/>
</dbReference>
<dbReference type="CDD" id="cd00130">
    <property type="entry name" value="PAS"/>
    <property type="match status" value="3"/>
</dbReference>
<dbReference type="InterPro" id="IPR011006">
    <property type="entry name" value="CheY-like_superfamily"/>
</dbReference>
<keyword evidence="8" id="KW-0732">Signal</keyword>
<dbReference type="Pfam" id="PF02518">
    <property type="entry name" value="HATPase_c"/>
    <property type="match status" value="1"/>
</dbReference>
<keyword evidence="4" id="KW-1003">Cell membrane</keyword>
<feature type="domain" description="Histidine kinase" evidence="20">
    <location>
        <begin position="757"/>
        <end position="982"/>
    </location>
</feature>
<dbReference type="InterPro" id="IPR036097">
    <property type="entry name" value="HisK_dim/P_sf"/>
</dbReference>
<dbReference type="Gene3D" id="3.30.450.20">
    <property type="entry name" value="PAS domain"/>
    <property type="match status" value="3"/>
</dbReference>
<evidence type="ECO:0000256" key="15">
    <source>
        <dbReference type="ARBA" id="ARBA00023136"/>
    </source>
</evidence>
<keyword evidence="9" id="KW-0547">Nucleotide-binding</keyword>
<dbReference type="EMBL" id="BMED01000001">
    <property type="protein sequence ID" value="GGC62233.1"/>
    <property type="molecule type" value="Genomic_DNA"/>
</dbReference>
<keyword evidence="11" id="KW-0067">ATP-binding</keyword>
<feature type="modified residue" description="4-aspartylphosphate" evidence="19">
    <location>
        <position position="1054"/>
    </location>
</feature>
<dbReference type="GO" id="GO:0005886">
    <property type="term" value="C:plasma membrane"/>
    <property type="evidence" value="ECO:0007669"/>
    <property type="project" value="UniProtKB-SubCell"/>
</dbReference>
<evidence type="ECO:0000256" key="9">
    <source>
        <dbReference type="ARBA" id="ARBA00022741"/>
    </source>
</evidence>
<dbReference type="PROSITE" id="PS50113">
    <property type="entry name" value="PAC"/>
    <property type="match status" value="3"/>
</dbReference>
<dbReference type="FunFam" id="3.30.565.10:FF:000010">
    <property type="entry name" value="Sensor histidine kinase RcsC"/>
    <property type="match status" value="1"/>
</dbReference>
<feature type="modified residue" description="4-aspartylphosphate" evidence="19">
    <location>
        <position position="1210"/>
    </location>
</feature>
<comment type="subcellular location">
    <subcellularLocation>
        <location evidence="2">Cell membrane</location>
        <topology evidence="2">Multi-pass membrane protein</topology>
    </subcellularLocation>
</comment>
<evidence type="ECO:0000313" key="26">
    <source>
        <dbReference type="EMBL" id="GGC62233.1"/>
    </source>
</evidence>
<feature type="modified residue" description="Phosphohistidine" evidence="18">
    <location>
        <position position="1365"/>
    </location>
</feature>
<evidence type="ECO:0000256" key="12">
    <source>
        <dbReference type="ARBA" id="ARBA00022989"/>
    </source>
</evidence>
<evidence type="ECO:0000256" key="10">
    <source>
        <dbReference type="ARBA" id="ARBA00022777"/>
    </source>
</evidence>
<dbReference type="Pfam" id="PF00072">
    <property type="entry name" value="Response_reg"/>
    <property type="match status" value="2"/>
</dbReference>
<dbReference type="InterPro" id="IPR001789">
    <property type="entry name" value="Sig_transdc_resp-reg_receiver"/>
</dbReference>
<dbReference type="InterPro" id="IPR001610">
    <property type="entry name" value="PAC"/>
</dbReference>
<dbReference type="FunFam" id="1.10.287.130:FF:000004">
    <property type="entry name" value="Ethylene receptor 1"/>
    <property type="match status" value="1"/>
</dbReference>
<gene>
    <name evidence="26" type="ORF">GCM10011396_06370</name>
</gene>
<dbReference type="Pfam" id="PF01627">
    <property type="entry name" value="Hpt"/>
    <property type="match status" value="1"/>
</dbReference>
<dbReference type="Gene3D" id="1.20.120.160">
    <property type="entry name" value="HPT domain"/>
    <property type="match status" value="1"/>
</dbReference>
<evidence type="ECO:0000256" key="18">
    <source>
        <dbReference type="PROSITE-ProRule" id="PRU00110"/>
    </source>
</evidence>
<keyword evidence="27" id="KW-1185">Reference proteome</keyword>
<dbReference type="PROSITE" id="PS50110">
    <property type="entry name" value="RESPONSE_REGULATORY"/>
    <property type="match status" value="2"/>
</dbReference>
<dbReference type="SUPFAM" id="SSF55874">
    <property type="entry name" value="ATPase domain of HSP90 chaperone/DNA topoisomerase II/histidine kinase"/>
    <property type="match status" value="1"/>
</dbReference>
<evidence type="ECO:0000259" key="22">
    <source>
        <dbReference type="PROSITE" id="PS50112"/>
    </source>
</evidence>
<dbReference type="GO" id="GO:0005524">
    <property type="term" value="F:ATP binding"/>
    <property type="evidence" value="ECO:0007669"/>
    <property type="project" value="UniProtKB-KW"/>
</dbReference>
<dbReference type="InterPro" id="IPR013656">
    <property type="entry name" value="PAS_4"/>
</dbReference>
<accession>A0A916U6B0</accession>
<evidence type="ECO:0000256" key="4">
    <source>
        <dbReference type="ARBA" id="ARBA00022475"/>
    </source>
</evidence>
<dbReference type="CDD" id="cd00082">
    <property type="entry name" value="HisKA"/>
    <property type="match status" value="1"/>
</dbReference>
<evidence type="ECO:0000256" key="14">
    <source>
        <dbReference type="ARBA" id="ARBA00023026"/>
    </source>
</evidence>
<dbReference type="SMART" id="SM01079">
    <property type="entry name" value="CHASE"/>
    <property type="match status" value="1"/>
</dbReference>
<dbReference type="InterPro" id="IPR003661">
    <property type="entry name" value="HisK_dim/P_dom"/>
</dbReference>
<dbReference type="SMART" id="SM00086">
    <property type="entry name" value="PAC"/>
    <property type="match status" value="3"/>
</dbReference>
<keyword evidence="14" id="KW-0843">Virulence</keyword>
<dbReference type="InterPro" id="IPR003594">
    <property type="entry name" value="HATPase_dom"/>
</dbReference>
<dbReference type="PANTHER" id="PTHR45339">
    <property type="entry name" value="HYBRID SIGNAL TRANSDUCTION HISTIDINE KINASE J"/>
    <property type="match status" value="1"/>
</dbReference>
<evidence type="ECO:0000256" key="7">
    <source>
        <dbReference type="ARBA" id="ARBA00022692"/>
    </source>
</evidence>
<dbReference type="InterPro" id="IPR008207">
    <property type="entry name" value="Sig_transdc_His_kin_Hpt_dom"/>
</dbReference>
<dbReference type="Pfam" id="PF13426">
    <property type="entry name" value="PAS_9"/>
    <property type="match status" value="1"/>
</dbReference>
<dbReference type="SMART" id="SM00091">
    <property type="entry name" value="PAS"/>
    <property type="match status" value="3"/>
</dbReference>
<dbReference type="InterPro" id="IPR006189">
    <property type="entry name" value="CHASE_dom"/>
</dbReference>
<dbReference type="InterPro" id="IPR005467">
    <property type="entry name" value="His_kinase_dom"/>
</dbReference>
<evidence type="ECO:0000259" key="20">
    <source>
        <dbReference type="PROSITE" id="PS50109"/>
    </source>
</evidence>
<dbReference type="InterPro" id="IPR042240">
    <property type="entry name" value="CHASE_sf"/>
</dbReference>
<keyword evidence="12" id="KW-1133">Transmembrane helix</keyword>
<dbReference type="GO" id="GO:0000155">
    <property type="term" value="F:phosphorelay sensor kinase activity"/>
    <property type="evidence" value="ECO:0007669"/>
    <property type="project" value="InterPro"/>
</dbReference>
<dbReference type="InterPro" id="IPR004358">
    <property type="entry name" value="Sig_transdc_His_kin-like_C"/>
</dbReference>
<comment type="caution">
    <text evidence="26">The sequence shown here is derived from an EMBL/GenBank/DDBJ whole genome shotgun (WGS) entry which is preliminary data.</text>
</comment>
<dbReference type="PROSITE" id="PS50109">
    <property type="entry name" value="HIS_KIN"/>
    <property type="match status" value="1"/>
</dbReference>
<evidence type="ECO:0000259" key="23">
    <source>
        <dbReference type="PROSITE" id="PS50113"/>
    </source>
</evidence>
<dbReference type="SMART" id="SM00388">
    <property type="entry name" value="HisKA"/>
    <property type="match status" value="1"/>
</dbReference>
<dbReference type="NCBIfam" id="TIGR00229">
    <property type="entry name" value="sensory_box"/>
    <property type="match status" value="3"/>
</dbReference>
<keyword evidence="15" id="KW-0472">Membrane</keyword>
<reference evidence="26" key="2">
    <citation type="submission" date="2020-09" db="EMBL/GenBank/DDBJ databases">
        <authorList>
            <person name="Sun Q."/>
            <person name="Zhou Y."/>
        </authorList>
    </citation>
    <scope>NUCLEOTIDE SEQUENCE</scope>
    <source>
        <strain evidence="26">CGMCC 1.10998</strain>
    </source>
</reference>
<dbReference type="SUPFAM" id="SSF47226">
    <property type="entry name" value="Histidine-containing phosphotransfer domain, HPT domain"/>
    <property type="match status" value="1"/>
</dbReference>
<feature type="domain" description="PAS" evidence="22">
    <location>
        <begin position="466"/>
        <end position="518"/>
    </location>
</feature>
<dbReference type="Pfam" id="PF08448">
    <property type="entry name" value="PAS_4"/>
    <property type="match status" value="1"/>
</dbReference>
<keyword evidence="7" id="KW-0812">Transmembrane</keyword>
<dbReference type="SUPFAM" id="SSF55785">
    <property type="entry name" value="PYP-like sensor domain (PAS domain)"/>
    <property type="match status" value="3"/>
</dbReference>
<dbReference type="GO" id="GO:0006355">
    <property type="term" value="P:regulation of DNA-templated transcription"/>
    <property type="evidence" value="ECO:0007669"/>
    <property type="project" value="InterPro"/>
</dbReference>
<evidence type="ECO:0000259" key="21">
    <source>
        <dbReference type="PROSITE" id="PS50110"/>
    </source>
</evidence>
<dbReference type="PROSITE" id="PS50839">
    <property type="entry name" value="CHASE"/>
    <property type="match status" value="1"/>
</dbReference>
<dbReference type="PRINTS" id="PR00344">
    <property type="entry name" value="BCTRLSENSOR"/>
</dbReference>
<sequence>MLSLSLEFKQQSDNASHAEQRFDGMAERVSAQISNRMQKYEYGLRGARGVVIGAGGQSITYKTFQEYGRSRDIGREFPGVRGYGFVRRVLPEKEAAFLAAMRREASPEFKIREFVPNASEHFVISYIVPEAGNEAAIGIDLASEPKRRAAAIEAMRSAKAVMTAPISLVQYPDKPDRGFLLLMPVYSSMQKAQVAADREAATIGWVYSSLQIDEVLAGFDYFDGEVAMTLTDVSEHAGSVPFFASAGSEQAVLDGLEKHFDIPLYGRTWRVQVKALPLFVSRLNAQNPKVEGAVGILLSILLAGLLYSYLRAHEREVRSSVERSRLAAIVESSNDAIIAKTLDGVVTDWNKAAEKMFGYSAKEAIGRTVQSLIVPAEYYMEEVDVLRRIAADEVVEHFSSVRRRKDGSLLDVSVTVSPIHGAQGRILGAAKTVRDISEQKAHEDHIRKLNASLEQQVQLRTAQIQKYSALQKAMLFNAGSAIIASDRNGMVTLFNPAAEAMLGYAAKDILGKDSWVDLHDRAELMARAVVLGAELGKTVEPGIQALVAKASMGRPDTNEWTLIHKNGHCIPALLTVSVLRDEQNEIIGYLGIATDLTERRRNELALEKNERFLRTLTDNLPGMVGYWGADLRCSFANYGYETWFGKNAQQMVGIHVRDMMGEDIYRQSEPYLHAVLNGESQQYERVHVMPNGMIAYAQVNYIPDMDNGEVRGFYVLISDITELKHAQLSLEQTNKMLQARTREAEAASRAKSEFVANMSHEIRTPLNAVLGMAYLLDSSGLTAEQKKYLEMIKVSGQTLLSILNDILDFSKVEAGRMELSLTDFQLADVLNAVATIMTVNAGEKDLELAIAVEPGVPKVLMGDALRLQQVLVNLTANALKFTERGEVAVLVKMVQLQSVKNRPVATLSFSVRDTGIGMSTEQQGRLFSSFSQADSSFTRRFGGTGLGLTISKRLVELMGGNIVVRSEEGKGSEFVVTLPLQCAANQEDRARSRNAIGDLRFLLVDDNDTSRDYLSKTIRSWHWDVDAVSSGEEALNRFRSELAGGKPYDVVLADWQMPGMDGLETIRAVHGACAAMRAVDNTDIKAAVPISIIMASSFGRGKLMRTDAEQLTDAVLSKPLTGSSLFDALHGVFVGLGASAHVLQEARSTPLMQRIDGARLLLVEDNPLNQIVARGMLEQAGASVDVVDNGQQALDKLGSDASRYHLVLMDIQMPVMDGLTATQRLREDLKLGLPVLAMTAGVMASERELCTAAGMNDFIGKPIDADDMLTKIIRYLPELPKNNNFSRPGAAMSPFKIFDVKPEPDVQIPVFDPGHLMAITKGKPQHTATMLGLVRKVVENGTAPVSEARQAWQEGRPEDAARMLHTLRGMMGTLGAKRFANAALELEKTIPHEAAERLLAMFGKVEQELNDAIAKARAWVEEQGNA</sequence>
<feature type="domain" description="HPt" evidence="25">
    <location>
        <begin position="1326"/>
        <end position="1426"/>
    </location>
</feature>
<keyword evidence="13" id="KW-0902">Two-component regulatory system</keyword>
<dbReference type="Proteomes" id="UP000637423">
    <property type="component" value="Unassembled WGS sequence"/>
</dbReference>
<dbReference type="Gene3D" id="3.30.565.10">
    <property type="entry name" value="Histidine kinase-like ATPase, C-terminal domain"/>
    <property type="match status" value="1"/>
</dbReference>
<evidence type="ECO:0000256" key="13">
    <source>
        <dbReference type="ARBA" id="ARBA00023012"/>
    </source>
</evidence>
<organism evidence="26 27">
    <name type="scientific">Undibacterium terreum</name>
    <dbReference type="NCBI Taxonomy" id="1224302"/>
    <lineage>
        <taxon>Bacteria</taxon>
        <taxon>Pseudomonadati</taxon>
        <taxon>Pseudomonadota</taxon>
        <taxon>Betaproteobacteria</taxon>
        <taxon>Burkholderiales</taxon>
        <taxon>Oxalobacteraceae</taxon>
        <taxon>Undibacterium</taxon>
    </lineage>
</organism>
<keyword evidence="5 19" id="KW-0597">Phosphoprotein</keyword>
<comment type="catalytic activity">
    <reaction evidence="1">
        <text>ATP + protein L-histidine = ADP + protein N-phospho-L-histidine.</text>
        <dbReference type="EC" id="2.7.13.3"/>
    </reaction>
</comment>
<dbReference type="SMART" id="SM00448">
    <property type="entry name" value="REC"/>
    <property type="match status" value="2"/>
</dbReference>